<sequence>MSDPSAVKVNPTKMFELPGGRNGWTALHNTVFESSGPFDVVKLMVEKTRGNRESRNILSMQAANGETALHITAATRRDPHVLTFLCSEYPPSIHGVNKFNALPIHFAAFHNRNAEVIRVLIEKAEARGILKLGSGLEKKCDGGNLPLHLAALASTSPEVVYELCKHFPGALNVKNNEGRTPIDIIEKYGKGRFRYEEVKSVLLSASFNFNIGTIRQNSVKLCVRSTLRRGGSNLAGLEETEQGRAAIFIYKIATNPHSHALALKILSFMGSGESLHLNELRKALLPSHTVTSYRNGYKATCSWADELGKEYSVQDFIYYAKTEEVKLDEKDENFGKTFRYHQLNAQNFVRSEILLNQDAKLRDEASICDVRPAMDENQKKRLAALMRVEDAEGKMGVLIKELSGKAVKA</sequence>
<dbReference type="InterPro" id="IPR002110">
    <property type="entry name" value="Ankyrin_rpt"/>
</dbReference>
<dbReference type="AlphaFoldDB" id="A0A9W7ERL3"/>
<dbReference type="Gene3D" id="1.25.40.20">
    <property type="entry name" value="Ankyrin repeat-containing domain"/>
    <property type="match status" value="1"/>
</dbReference>
<dbReference type="PANTHER" id="PTHR24121:SF23">
    <property type="entry name" value="NO MECHANORECEPTOR POTENTIAL C, ISOFORM H"/>
    <property type="match status" value="1"/>
</dbReference>
<proteinExistence type="predicted"/>
<organism evidence="1 2">
    <name type="scientific">Triparma strigata</name>
    <dbReference type="NCBI Taxonomy" id="1606541"/>
    <lineage>
        <taxon>Eukaryota</taxon>
        <taxon>Sar</taxon>
        <taxon>Stramenopiles</taxon>
        <taxon>Ochrophyta</taxon>
        <taxon>Bolidophyceae</taxon>
        <taxon>Parmales</taxon>
        <taxon>Triparmaceae</taxon>
        <taxon>Triparma</taxon>
    </lineage>
</organism>
<dbReference type="EMBL" id="BRXY01000324">
    <property type="protein sequence ID" value="GMH87223.1"/>
    <property type="molecule type" value="Genomic_DNA"/>
</dbReference>
<accession>A0A9W7ERL3</accession>
<dbReference type="Proteomes" id="UP001165085">
    <property type="component" value="Unassembled WGS sequence"/>
</dbReference>
<gene>
    <name evidence="1" type="ORF">TrST_g6244</name>
</gene>
<dbReference type="SMART" id="SM00248">
    <property type="entry name" value="ANK"/>
    <property type="match status" value="4"/>
</dbReference>
<dbReference type="InterPro" id="IPR036770">
    <property type="entry name" value="Ankyrin_rpt-contain_sf"/>
</dbReference>
<evidence type="ECO:0000313" key="1">
    <source>
        <dbReference type="EMBL" id="GMH87223.1"/>
    </source>
</evidence>
<comment type="caution">
    <text evidence="1">The sequence shown here is derived from an EMBL/GenBank/DDBJ whole genome shotgun (WGS) entry which is preliminary data.</text>
</comment>
<protein>
    <submittedName>
        <fullName evidence="1">Uncharacterized protein</fullName>
    </submittedName>
</protein>
<name>A0A9W7ERL3_9STRA</name>
<dbReference type="PANTHER" id="PTHR24121">
    <property type="entry name" value="NO MECHANORECEPTOR POTENTIAL C, ISOFORM D-RELATED"/>
    <property type="match status" value="1"/>
</dbReference>
<reference evidence="2" key="1">
    <citation type="journal article" date="2023" name="Commun. Biol.">
        <title>Genome analysis of Parmales, the sister group of diatoms, reveals the evolutionary specialization of diatoms from phago-mixotrophs to photoautotrophs.</title>
        <authorList>
            <person name="Ban H."/>
            <person name="Sato S."/>
            <person name="Yoshikawa S."/>
            <person name="Yamada K."/>
            <person name="Nakamura Y."/>
            <person name="Ichinomiya M."/>
            <person name="Sato N."/>
            <person name="Blanc-Mathieu R."/>
            <person name="Endo H."/>
            <person name="Kuwata A."/>
            <person name="Ogata H."/>
        </authorList>
    </citation>
    <scope>NUCLEOTIDE SEQUENCE [LARGE SCALE GENOMIC DNA]</scope>
    <source>
        <strain evidence="2">NIES 3701</strain>
    </source>
</reference>
<evidence type="ECO:0000313" key="2">
    <source>
        <dbReference type="Proteomes" id="UP001165085"/>
    </source>
</evidence>
<keyword evidence="2" id="KW-1185">Reference proteome</keyword>
<dbReference type="OrthoDB" id="5314041at2759"/>
<dbReference type="SUPFAM" id="SSF48403">
    <property type="entry name" value="Ankyrin repeat"/>
    <property type="match status" value="1"/>
</dbReference>